<dbReference type="AlphaFoldDB" id="A0A1G6LVJ7"/>
<dbReference type="SUPFAM" id="SSF53335">
    <property type="entry name" value="S-adenosyl-L-methionine-dependent methyltransferases"/>
    <property type="match status" value="1"/>
</dbReference>
<evidence type="ECO:0000313" key="2">
    <source>
        <dbReference type="Proteomes" id="UP000242949"/>
    </source>
</evidence>
<dbReference type="Proteomes" id="UP000242949">
    <property type="component" value="Unassembled WGS sequence"/>
</dbReference>
<dbReference type="EMBL" id="FMYI01000009">
    <property type="protein sequence ID" value="SDC47292.1"/>
    <property type="molecule type" value="Genomic_DNA"/>
</dbReference>
<sequence>MLKRVIPYAHEALKEVTGPGDIVIDATCGNGHDTVMLSEAVGVSGHVYACDLQQQAIDSTNEKLKELNTSNVSLIHDGHQHIQTYIDPDHIGQVAGAIFNLGYLPGSDKSVITTPDSTIQAVDSIFNLLRPSGRIVLVVYYGHPGGDIEKDALLSYLENLDQKEAQVLQYGFINQKNTPPFVLIIEKNSQSRH</sequence>
<dbReference type="PANTHER" id="PTHR35276">
    <property type="entry name" value="S-ADENOSYL-L-METHIONINE-DEPENDENT METHYLTRANSFERASES SUPERFAMILY PROTEIN"/>
    <property type="match status" value="1"/>
</dbReference>
<dbReference type="CDD" id="cd02440">
    <property type="entry name" value="AdoMet_MTases"/>
    <property type="match status" value="1"/>
</dbReference>
<keyword evidence="1" id="KW-0808">Transferase</keyword>
<dbReference type="InterPro" id="IPR029063">
    <property type="entry name" value="SAM-dependent_MTases_sf"/>
</dbReference>
<accession>A0A1G6LVJ7</accession>
<dbReference type="STRING" id="1612202.SAMN05421734_10982"/>
<keyword evidence="2" id="KW-1185">Reference proteome</keyword>
<reference evidence="2" key="1">
    <citation type="submission" date="2016-09" db="EMBL/GenBank/DDBJ databases">
        <authorList>
            <person name="Varghese N."/>
            <person name="Submissions S."/>
        </authorList>
    </citation>
    <scope>NUCLEOTIDE SEQUENCE [LARGE SCALE GENOMIC DNA]</scope>
    <source>
        <strain evidence="2">S5</strain>
    </source>
</reference>
<protein>
    <submittedName>
        <fullName evidence="1">rRNA methylase</fullName>
    </submittedName>
</protein>
<gene>
    <name evidence="1" type="ORF">SAMN05421734_10982</name>
</gene>
<keyword evidence="1" id="KW-0489">Methyltransferase</keyword>
<dbReference type="RefSeq" id="WP_090796671.1">
    <property type="nucleotide sequence ID" value="NZ_FMYI01000009.1"/>
</dbReference>
<evidence type="ECO:0000313" key="1">
    <source>
        <dbReference type="EMBL" id="SDC47292.1"/>
    </source>
</evidence>
<proteinExistence type="predicted"/>
<dbReference type="Gene3D" id="3.40.50.150">
    <property type="entry name" value="Vaccinia Virus protein VP39"/>
    <property type="match status" value="1"/>
</dbReference>
<organism evidence="1 2">
    <name type="scientific">Pelagirhabdus alkalitolerans</name>
    <dbReference type="NCBI Taxonomy" id="1612202"/>
    <lineage>
        <taxon>Bacteria</taxon>
        <taxon>Bacillati</taxon>
        <taxon>Bacillota</taxon>
        <taxon>Bacilli</taxon>
        <taxon>Bacillales</taxon>
        <taxon>Bacillaceae</taxon>
        <taxon>Pelagirhabdus</taxon>
    </lineage>
</organism>
<name>A0A1G6LVJ7_9BACI</name>
<dbReference type="InterPro" id="IPR010719">
    <property type="entry name" value="MnmM_MeTrfase"/>
</dbReference>
<dbReference type="GO" id="GO:0032259">
    <property type="term" value="P:methylation"/>
    <property type="evidence" value="ECO:0007669"/>
    <property type="project" value="UniProtKB-KW"/>
</dbReference>
<dbReference type="OrthoDB" id="9792989at2"/>
<dbReference type="Pfam" id="PF06962">
    <property type="entry name" value="rRNA_methylase"/>
    <property type="match status" value="1"/>
</dbReference>
<dbReference type="GO" id="GO:0008168">
    <property type="term" value="F:methyltransferase activity"/>
    <property type="evidence" value="ECO:0007669"/>
    <property type="project" value="UniProtKB-KW"/>
</dbReference>
<dbReference type="PANTHER" id="PTHR35276:SF1">
    <property type="entry name" value="TRNA (MNM(5)S(2)U34)-METHYLTRANSFERASE, CHLOROPLASTIC"/>
    <property type="match status" value="1"/>
</dbReference>